<keyword evidence="4" id="KW-0288">FMN</keyword>
<keyword evidence="3" id="KW-0285">Flavoprotein</keyword>
<gene>
    <name evidence="6" type="ORF">OCV63_08595</name>
</gene>
<dbReference type="InterPro" id="IPR004136">
    <property type="entry name" value="NMO"/>
</dbReference>
<dbReference type="PANTHER" id="PTHR32332:SF18">
    <property type="entry name" value="2-NITROPROPANE DIOXYGENASE"/>
    <property type="match status" value="1"/>
</dbReference>
<accession>A0ABT2RXE2</accession>
<dbReference type="PANTHER" id="PTHR32332">
    <property type="entry name" value="2-NITROPROPANE DIOXYGENASE"/>
    <property type="match status" value="1"/>
</dbReference>
<proteinExistence type="predicted"/>
<dbReference type="Gene3D" id="3.20.20.70">
    <property type="entry name" value="Aldolase class I"/>
    <property type="match status" value="1"/>
</dbReference>
<dbReference type="EMBL" id="JAOQKC010000009">
    <property type="protein sequence ID" value="MCU6696953.1"/>
    <property type="molecule type" value="Genomic_DNA"/>
</dbReference>
<dbReference type="SUPFAM" id="SSF51412">
    <property type="entry name" value="Inosine monophosphate dehydrogenase (IMPDH)"/>
    <property type="match status" value="1"/>
</dbReference>
<evidence type="ECO:0000256" key="3">
    <source>
        <dbReference type="ARBA" id="ARBA00022630"/>
    </source>
</evidence>
<evidence type="ECO:0000256" key="2">
    <source>
        <dbReference type="ARBA" id="ARBA00013457"/>
    </source>
</evidence>
<dbReference type="Proteomes" id="UP001652461">
    <property type="component" value="Unassembled WGS sequence"/>
</dbReference>
<comment type="caution">
    <text evidence="6">The sequence shown here is derived from an EMBL/GenBank/DDBJ whole genome shotgun (WGS) entry which is preliminary data.</text>
</comment>
<evidence type="ECO:0000256" key="5">
    <source>
        <dbReference type="ARBA" id="ARBA00023002"/>
    </source>
</evidence>
<dbReference type="CDD" id="cd04730">
    <property type="entry name" value="NPD_like"/>
    <property type="match status" value="1"/>
</dbReference>
<keyword evidence="5" id="KW-0560">Oxidoreductase</keyword>
<keyword evidence="6" id="KW-0503">Monooxygenase</keyword>
<organism evidence="6 7">
    <name type="scientific">Laedolimicola ammoniilytica</name>
    <dbReference type="NCBI Taxonomy" id="2981771"/>
    <lineage>
        <taxon>Bacteria</taxon>
        <taxon>Bacillati</taxon>
        <taxon>Bacillota</taxon>
        <taxon>Clostridia</taxon>
        <taxon>Lachnospirales</taxon>
        <taxon>Lachnospiraceae</taxon>
        <taxon>Laedolimicola</taxon>
    </lineage>
</organism>
<protein>
    <recommendedName>
        <fullName evidence="2">Probable nitronate monooxygenase</fullName>
    </recommendedName>
</protein>
<evidence type="ECO:0000256" key="4">
    <source>
        <dbReference type="ARBA" id="ARBA00022643"/>
    </source>
</evidence>
<dbReference type="GO" id="GO:0004497">
    <property type="term" value="F:monooxygenase activity"/>
    <property type="evidence" value="ECO:0007669"/>
    <property type="project" value="UniProtKB-KW"/>
</dbReference>
<dbReference type="Pfam" id="PF03060">
    <property type="entry name" value="NMO"/>
    <property type="match status" value="1"/>
</dbReference>
<evidence type="ECO:0000313" key="7">
    <source>
        <dbReference type="Proteomes" id="UP001652461"/>
    </source>
</evidence>
<dbReference type="RefSeq" id="WP_158363429.1">
    <property type="nucleotide sequence ID" value="NZ_JAOQKC010000009.1"/>
</dbReference>
<dbReference type="InterPro" id="IPR013785">
    <property type="entry name" value="Aldolase_TIM"/>
</dbReference>
<name>A0ABT2RXE2_9FIRM</name>
<evidence type="ECO:0000313" key="6">
    <source>
        <dbReference type="EMBL" id="MCU6696953.1"/>
    </source>
</evidence>
<sequence>MEQKELKIGDLTLKRPIFQGGMGVGVSLGGLAGAVAAAGGAGAISAAQIGFREPDFDTHTVEANLRAMEKELKKARKIAKGGVVGFNIMVAMQHYADYVRQAVKAGADFIVSGAGLPVDLPGYAAGSDVKLAPIVSTEKSAAVILKYWARKWKRVPDFLVIEGPKAGGHLGFTKEQLHLFDAAAYGEEVKRIIARAREYEVKFGRKIPVVLGGGVSSREKAKEAFALGADAIQVASRFVTTAECDADERYKQAYISAREEDVMLIKSPVGMPGRAIRNSFAERIMGGEKLPPKRCRGCIKGCKPAEIPYCITEALIQAVKGDTENGLLFCGADAWKAERMETVQEVIDDLV</sequence>
<reference evidence="6 7" key="1">
    <citation type="journal article" date="2021" name="ISME Commun">
        <title>Automated analysis of genomic sequences facilitates high-throughput and comprehensive description of bacteria.</title>
        <authorList>
            <person name="Hitch T.C.A."/>
        </authorList>
    </citation>
    <scope>NUCLEOTIDE SEQUENCE [LARGE SCALE GENOMIC DNA]</scope>
    <source>
        <strain evidence="6 7">Sanger_04</strain>
    </source>
</reference>
<evidence type="ECO:0000256" key="1">
    <source>
        <dbReference type="ARBA" id="ARBA00003535"/>
    </source>
</evidence>
<keyword evidence="7" id="KW-1185">Reference proteome</keyword>
<comment type="function">
    <text evidence="1">Nitronate monooxygenase that uses molecular oxygen to catalyze the oxidative denitrification of alkyl nitronates. Acts on propionate 3-nitronate (P3N), the presumed physiological substrate. Probably functions in the detoxification of P3N, a metabolic poison produced by plants and fungi as a defense mechanism.</text>
</comment>